<protein>
    <submittedName>
        <fullName evidence="1">Unannotated protein</fullName>
    </submittedName>
</protein>
<accession>A0A6J6T597</accession>
<dbReference type="AlphaFoldDB" id="A0A6J6T597"/>
<dbReference type="EMBL" id="CAEZYS010000140">
    <property type="protein sequence ID" value="CAB4741529.1"/>
    <property type="molecule type" value="Genomic_DNA"/>
</dbReference>
<proteinExistence type="predicted"/>
<organism evidence="1">
    <name type="scientific">freshwater metagenome</name>
    <dbReference type="NCBI Taxonomy" id="449393"/>
    <lineage>
        <taxon>unclassified sequences</taxon>
        <taxon>metagenomes</taxon>
        <taxon>ecological metagenomes</taxon>
    </lineage>
</organism>
<reference evidence="1" key="1">
    <citation type="submission" date="2020-05" db="EMBL/GenBank/DDBJ databases">
        <authorList>
            <person name="Chiriac C."/>
            <person name="Salcher M."/>
            <person name="Ghai R."/>
            <person name="Kavagutti S V."/>
        </authorList>
    </citation>
    <scope>NUCLEOTIDE SEQUENCE</scope>
</reference>
<sequence length="46" mass="4818">MGASKFGAVLKVKTPVPETRFTVAESTPLRMLQVTASFAVAVPIAV</sequence>
<evidence type="ECO:0000313" key="1">
    <source>
        <dbReference type="EMBL" id="CAB4741529.1"/>
    </source>
</evidence>
<gene>
    <name evidence="1" type="ORF">UFOPK2782_00949</name>
</gene>
<name>A0A6J6T597_9ZZZZ</name>